<dbReference type="PANTHER" id="PTHR30558">
    <property type="entry name" value="EXBD MEMBRANE COMPONENT OF PMF-DRIVEN MACROMOLECULE IMPORT SYSTEM"/>
    <property type="match status" value="1"/>
</dbReference>
<dbReference type="Gene3D" id="3.30.420.270">
    <property type="match status" value="1"/>
</dbReference>
<evidence type="ECO:0000256" key="1">
    <source>
        <dbReference type="ARBA" id="ARBA00004162"/>
    </source>
</evidence>
<dbReference type="Pfam" id="PF02472">
    <property type="entry name" value="ExbD"/>
    <property type="match status" value="1"/>
</dbReference>
<gene>
    <name evidence="9" type="ORF">J2T60_000106</name>
</gene>
<comment type="subcellular location">
    <subcellularLocation>
        <location evidence="1">Cell membrane</location>
        <topology evidence="1">Single-pass membrane protein</topology>
    </subcellularLocation>
    <subcellularLocation>
        <location evidence="7">Cell membrane</location>
        <topology evidence="7">Single-pass type II membrane protein</topology>
    </subcellularLocation>
</comment>
<keyword evidence="10" id="KW-1185">Reference proteome</keyword>
<dbReference type="Proteomes" id="UP001523550">
    <property type="component" value="Unassembled WGS sequence"/>
</dbReference>
<feature type="transmembrane region" description="Helical" evidence="8">
    <location>
        <begin position="20"/>
        <end position="38"/>
    </location>
</feature>
<evidence type="ECO:0000256" key="7">
    <source>
        <dbReference type="RuleBase" id="RU003879"/>
    </source>
</evidence>
<name>A0ABT1G4B3_9GAMM</name>
<reference evidence="9 10" key="1">
    <citation type="submission" date="2022-03" db="EMBL/GenBank/DDBJ databases">
        <title>Genomic Encyclopedia of Type Strains, Phase III (KMG-III): the genomes of soil and plant-associated and newly described type strains.</title>
        <authorList>
            <person name="Whitman W."/>
        </authorList>
    </citation>
    <scope>NUCLEOTIDE SEQUENCE [LARGE SCALE GENOMIC DNA]</scope>
    <source>
        <strain evidence="9 10">BSker1</strain>
    </source>
</reference>
<accession>A0ABT1G4B3</accession>
<evidence type="ECO:0000313" key="10">
    <source>
        <dbReference type="Proteomes" id="UP001523550"/>
    </source>
</evidence>
<keyword evidence="4 7" id="KW-0812">Transmembrane</keyword>
<comment type="caution">
    <text evidence="9">The sequence shown here is derived from an EMBL/GenBank/DDBJ whole genome shotgun (WGS) entry which is preliminary data.</text>
</comment>
<dbReference type="EMBL" id="JALJYF010000001">
    <property type="protein sequence ID" value="MCP1726141.1"/>
    <property type="molecule type" value="Genomic_DNA"/>
</dbReference>
<comment type="similarity">
    <text evidence="2 7">Belongs to the ExbD/TolR family.</text>
</comment>
<keyword evidence="6 8" id="KW-0472">Membrane</keyword>
<keyword evidence="7" id="KW-0653">Protein transport</keyword>
<keyword evidence="3" id="KW-1003">Cell membrane</keyword>
<sequence length="133" mass="14678">MRRKHRRSQDEGGDVNVTPLLDIVFIMLIFFIVTASFAREHGIDVDRPSDEPSEVEQEVDVVFIEIDQSGQIQIDSRNVDIRAVQANVQNMLSANPDAPVVVSAHEDAESGLLVRVIDQARRAGADNVSIATN</sequence>
<organism evidence="9 10">
    <name type="scientific">Natronospira proteinivora</name>
    <dbReference type="NCBI Taxonomy" id="1807133"/>
    <lineage>
        <taxon>Bacteria</taxon>
        <taxon>Pseudomonadati</taxon>
        <taxon>Pseudomonadota</taxon>
        <taxon>Gammaproteobacteria</taxon>
        <taxon>Natronospirales</taxon>
        <taxon>Natronospiraceae</taxon>
        <taxon>Natronospira</taxon>
    </lineage>
</organism>
<proteinExistence type="inferred from homology"/>
<evidence type="ECO:0000256" key="3">
    <source>
        <dbReference type="ARBA" id="ARBA00022475"/>
    </source>
</evidence>
<protein>
    <submittedName>
        <fullName evidence="9">Biopolymer transport protein ExbD</fullName>
    </submittedName>
</protein>
<keyword evidence="5 8" id="KW-1133">Transmembrane helix</keyword>
<evidence type="ECO:0000256" key="4">
    <source>
        <dbReference type="ARBA" id="ARBA00022692"/>
    </source>
</evidence>
<evidence type="ECO:0000256" key="6">
    <source>
        <dbReference type="ARBA" id="ARBA00023136"/>
    </source>
</evidence>
<dbReference type="PANTHER" id="PTHR30558:SF13">
    <property type="entry name" value="BIOPOLYMER TRANSPORT PROTEIN EXBD2"/>
    <property type="match status" value="1"/>
</dbReference>
<evidence type="ECO:0000256" key="8">
    <source>
        <dbReference type="SAM" id="Phobius"/>
    </source>
</evidence>
<evidence type="ECO:0000313" key="9">
    <source>
        <dbReference type="EMBL" id="MCP1726141.1"/>
    </source>
</evidence>
<dbReference type="RefSeq" id="WP_253443919.1">
    <property type="nucleotide sequence ID" value="NZ_JALJYF010000001.1"/>
</dbReference>
<dbReference type="InterPro" id="IPR003400">
    <property type="entry name" value="ExbD"/>
</dbReference>
<evidence type="ECO:0000256" key="2">
    <source>
        <dbReference type="ARBA" id="ARBA00005811"/>
    </source>
</evidence>
<keyword evidence="7" id="KW-0813">Transport</keyword>
<evidence type="ECO:0000256" key="5">
    <source>
        <dbReference type="ARBA" id="ARBA00022989"/>
    </source>
</evidence>